<dbReference type="PANTHER" id="PTHR38590:SF1">
    <property type="entry name" value="BLL0828 PROTEIN"/>
    <property type="match status" value="1"/>
</dbReference>
<dbReference type="GO" id="GO:0004519">
    <property type="term" value="F:endonuclease activity"/>
    <property type="evidence" value="ECO:0007669"/>
    <property type="project" value="UniProtKB-KW"/>
</dbReference>
<protein>
    <submittedName>
        <fullName evidence="3">Endonuclease domain-containing protein</fullName>
    </submittedName>
</protein>
<dbReference type="EMBL" id="JABEOV010000001">
    <property type="protein sequence ID" value="NNG51802.1"/>
    <property type="molecule type" value="Genomic_DNA"/>
</dbReference>
<dbReference type="InterPro" id="IPR047216">
    <property type="entry name" value="Endonuclease_DUF559_bact"/>
</dbReference>
<dbReference type="Proteomes" id="UP000531581">
    <property type="component" value="Unassembled WGS sequence"/>
</dbReference>
<feature type="domain" description="DUF559" evidence="1">
    <location>
        <begin position="7"/>
        <end position="109"/>
    </location>
</feature>
<reference evidence="4 5" key="1">
    <citation type="submission" date="2020-05" db="EMBL/GenBank/DDBJ databases">
        <title>Draft Genome Sequences of Sphingomonas sp. Isolated from the International Space Station.</title>
        <authorList>
            <person name="Bijlani S."/>
            <person name="Singh N.K."/>
            <person name="Mason C.E."/>
            <person name="Wang C.C."/>
            <person name="Venkateswaran K."/>
        </authorList>
    </citation>
    <scope>NUCLEOTIDE SEQUENCE [LARGE SCALE GENOMIC DNA]</scope>
    <source>
        <strain evidence="2 5">IIF7SW-B5</strain>
        <strain evidence="3">ISS-IIF7SWP</strain>
    </source>
</reference>
<keyword evidence="5" id="KW-1185">Reference proteome</keyword>
<organism evidence="3 4">
    <name type="scientific">Sphingomonas sanguinis</name>
    <dbReference type="NCBI Taxonomy" id="33051"/>
    <lineage>
        <taxon>Bacteria</taxon>
        <taxon>Pseudomonadati</taxon>
        <taxon>Pseudomonadota</taxon>
        <taxon>Alphaproteobacteria</taxon>
        <taxon>Sphingomonadales</taxon>
        <taxon>Sphingomonadaceae</taxon>
        <taxon>Sphingomonas</taxon>
    </lineage>
</organism>
<sequence length="131" mass="14501">MARPEVALARKLRRTMTLPEVMLWQQLRGSPSGWRFRRQHPVGCYVADFFCSKARLIVEVDGAIHGVETRPVRDTARDRYLSENGYRVIRIGATDILRDAEAVAASIVSLVAAPLHHSPAASGPPPRSGED</sequence>
<dbReference type="Pfam" id="PF04480">
    <property type="entry name" value="DUF559"/>
    <property type="match status" value="1"/>
</dbReference>
<dbReference type="SUPFAM" id="SSF52980">
    <property type="entry name" value="Restriction endonuclease-like"/>
    <property type="match status" value="1"/>
</dbReference>
<keyword evidence="3" id="KW-0378">Hydrolase</keyword>
<evidence type="ECO:0000313" key="5">
    <source>
        <dbReference type="Proteomes" id="UP000557656"/>
    </source>
</evidence>
<dbReference type="InterPro" id="IPR007569">
    <property type="entry name" value="DUF559"/>
</dbReference>
<evidence type="ECO:0000259" key="1">
    <source>
        <dbReference type="Pfam" id="PF04480"/>
    </source>
</evidence>
<comment type="caution">
    <text evidence="3">The sequence shown here is derived from an EMBL/GenBank/DDBJ whole genome shotgun (WGS) entry which is preliminary data.</text>
</comment>
<dbReference type="Gene3D" id="3.40.960.10">
    <property type="entry name" value="VSR Endonuclease"/>
    <property type="match status" value="1"/>
</dbReference>
<dbReference type="InterPro" id="IPR011335">
    <property type="entry name" value="Restrct_endonuc-II-like"/>
</dbReference>
<gene>
    <name evidence="2" type="ORF">HKX05_00345</name>
    <name evidence="3" type="ORF">HLV41_13650</name>
</gene>
<proteinExistence type="predicted"/>
<accession>A0A7Y7QX75</accession>
<dbReference type="PANTHER" id="PTHR38590">
    <property type="entry name" value="BLL0828 PROTEIN"/>
    <property type="match status" value="1"/>
</dbReference>
<dbReference type="GeneID" id="78488287"/>
<dbReference type="Proteomes" id="UP000557656">
    <property type="component" value="Unassembled WGS sequence"/>
</dbReference>
<evidence type="ECO:0000313" key="3">
    <source>
        <dbReference type="EMBL" id="NVP32091.1"/>
    </source>
</evidence>
<dbReference type="CDD" id="cd01038">
    <property type="entry name" value="Endonuclease_DUF559"/>
    <property type="match status" value="1"/>
</dbReference>
<keyword evidence="3" id="KW-0255">Endonuclease</keyword>
<evidence type="ECO:0000313" key="2">
    <source>
        <dbReference type="EMBL" id="NNG51802.1"/>
    </source>
</evidence>
<dbReference type="RefSeq" id="WP_082795172.1">
    <property type="nucleotide sequence ID" value="NZ_DASCOA010000220.1"/>
</dbReference>
<evidence type="ECO:0000313" key="4">
    <source>
        <dbReference type="Proteomes" id="UP000531581"/>
    </source>
</evidence>
<dbReference type="AlphaFoldDB" id="A0A7Y7QX75"/>
<keyword evidence="3" id="KW-0540">Nuclease</keyword>
<name>A0A7Y7QX75_9SPHN</name>
<dbReference type="EMBL" id="JABYQV010000011">
    <property type="protein sequence ID" value="NVP32091.1"/>
    <property type="molecule type" value="Genomic_DNA"/>
</dbReference>